<dbReference type="PANTHER" id="PTHR48081">
    <property type="entry name" value="AB HYDROLASE SUPERFAMILY PROTEIN C4A8.06C"/>
    <property type="match status" value="1"/>
</dbReference>
<evidence type="ECO:0000259" key="2">
    <source>
        <dbReference type="Pfam" id="PF07859"/>
    </source>
</evidence>
<dbReference type="SUPFAM" id="SSF53474">
    <property type="entry name" value="alpha/beta-Hydrolases"/>
    <property type="match status" value="1"/>
</dbReference>
<proteinExistence type="predicted"/>
<evidence type="ECO:0000313" key="3">
    <source>
        <dbReference type="EMBL" id="KAL2829518.1"/>
    </source>
</evidence>
<dbReference type="EMBL" id="JBFXLS010000016">
    <property type="protein sequence ID" value="KAL2829518.1"/>
    <property type="molecule type" value="Genomic_DNA"/>
</dbReference>
<organism evidence="3 4">
    <name type="scientific">Aspergillus cavernicola</name>
    <dbReference type="NCBI Taxonomy" id="176166"/>
    <lineage>
        <taxon>Eukaryota</taxon>
        <taxon>Fungi</taxon>
        <taxon>Dikarya</taxon>
        <taxon>Ascomycota</taxon>
        <taxon>Pezizomycotina</taxon>
        <taxon>Eurotiomycetes</taxon>
        <taxon>Eurotiomycetidae</taxon>
        <taxon>Eurotiales</taxon>
        <taxon>Aspergillaceae</taxon>
        <taxon>Aspergillus</taxon>
        <taxon>Aspergillus subgen. Nidulantes</taxon>
    </lineage>
</organism>
<reference evidence="3 4" key="1">
    <citation type="submission" date="2024-07" db="EMBL/GenBank/DDBJ databases">
        <title>Section-level genome sequencing and comparative genomics of Aspergillus sections Usti and Cavernicolus.</title>
        <authorList>
            <consortium name="Lawrence Berkeley National Laboratory"/>
            <person name="Nybo J.L."/>
            <person name="Vesth T.C."/>
            <person name="Theobald S."/>
            <person name="Frisvad J.C."/>
            <person name="Larsen T.O."/>
            <person name="Kjaerboelling I."/>
            <person name="Rothschild-Mancinelli K."/>
            <person name="Lyhne E.K."/>
            <person name="Kogle M.E."/>
            <person name="Barry K."/>
            <person name="Clum A."/>
            <person name="Na H."/>
            <person name="Ledsgaard L."/>
            <person name="Lin J."/>
            <person name="Lipzen A."/>
            <person name="Kuo A."/>
            <person name="Riley R."/>
            <person name="Mondo S."/>
            <person name="LaButti K."/>
            <person name="Haridas S."/>
            <person name="Pangalinan J."/>
            <person name="Salamov A.A."/>
            <person name="Simmons B.A."/>
            <person name="Magnuson J.K."/>
            <person name="Chen J."/>
            <person name="Drula E."/>
            <person name="Henrissat B."/>
            <person name="Wiebenga A."/>
            <person name="Lubbers R.J."/>
            <person name="Gomes A.C."/>
            <person name="Makela M.R."/>
            <person name="Stajich J."/>
            <person name="Grigoriev I.V."/>
            <person name="Mortensen U.H."/>
            <person name="De vries R.P."/>
            <person name="Baker S.E."/>
            <person name="Andersen M.R."/>
        </authorList>
    </citation>
    <scope>NUCLEOTIDE SEQUENCE [LARGE SCALE GENOMIC DNA]</scope>
    <source>
        <strain evidence="3 4">CBS 600.67</strain>
    </source>
</reference>
<evidence type="ECO:0000256" key="1">
    <source>
        <dbReference type="ARBA" id="ARBA00022801"/>
    </source>
</evidence>
<dbReference type="GO" id="GO:0016787">
    <property type="term" value="F:hydrolase activity"/>
    <property type="evidence" value="ECO:0007669"/>
    <property type="project" value="UniProtKB-KW"/>
</dbReference>
<sequence length="320" mass="34988">MPLQSYPYKSFGEGQQIHATVHWPDVKQKTPCGIALAFHGGGFVVGSRDMIPTAQIQYLVDSGFVFVSADYRLCPQVPLYDGPIEDAKDAYSWSKNLLPGLLEEADIDVDPTTIVALGYSAGGLLALHLGALPNPPRAILDFYGVKYTSDSFWFKPLPALAMIPTLDDAFMNKIYEEPVLSTTILSLERASAEAAHQARPKTKGLPKPDLSIPRNAWLFVSLKLGTHFASIVQDGDYERVDPVRGFSEGFPPTFFVHGNADGMVLPDFSVRAYEELKELGVDTGLGLPEGKSHGFDVGVEVDDADFESIKAGLDFLIRHK</sequence>
<dbReference type="PANTHER" id="PTHR48081:SF3">
    <property type="entry name" value="ALPHA_BETA HYDROLASE FOLD-3 DOMAIN-CONTAINING PROTEIN"/>
    <property type="match status" value="1"/>
</dbReference>
<dbReference type="InterPro" id="IPR013094">
    <property type="entry name" value="AB_hydrolase_3"/>
</dbReference>
<dbReference type="Pfam" id="PF07859">
    <property type="entry name" value="Abhydrolase_3"/>
    <property type="match status" value="1"/>
</dbReference>
<keyword evidence="4" id="KW-1185">Reference proteome</keyword>
<name>A0ABR4IP35_9EURO</name>
<dbReference type="Proteomes" id="UP001610335">
    <property type="component" value="Unassembled WGS sequence"/>
</dbReference>
<keyword evidence="1 3" id="KW-0378">Hydrolase</keyword>
<evidence type="ECO:0000313" key="4">
    <source>
        <dbReference type="Proteomes" id="UP001610335"/>
    </source>
</evidence>
<accession>A0ABR4IP35</accession>
<dbReference type="InterPro" id="IPR029058">
    <property type="entry name" value="AB_hydrolase_fold"/>
</dbReference>
<feature type="domain" description="Alpha/beta hydrolase fold-3" evidence="2">
    <location>
        <begin position="36"/>
        <end position="130"/>
    </location>
</feature>
<dbReference type="InterPro" id="IPR050300">
    <property type="entry name" value="GDXG_lipolytic_enzyme"/>
</dbReference>
<gene>
    <name evidence="3" type="ORF">BDW59DRAFT_159104</name>
</gene>
<comment type="caution">
    <text evidence="3">The sequence shown here is derived from an EMBL/GenBank/DDBJ whole genome shotgun (WGS) entry which is preliminary data.</text>
</comment>
<protein>
    <submittedName>
        <fullName evidence="3">Alpha/Beta hydrolase protein</fullName>
    </submittedName>
</protein>
<dbReference type="Gene3D" id="3.40.50.1820">
    <property type="entry name" value="alpha/beta hydrolase"/>
    <property type="match status" value="1"/>
</dbReference>